<dbReference type="GO" id="GO:0006952">
    <property type="term" value="P:defense response"/>
    <property type="evidence" value="ECO:0007669"/>
    <property type="project" value="InterPro"/>
</dbReference>
<accession>I3SVX6</accession>
<evidence type="ECO:0000259" key="1">
    <source>
        <dbReference type="Pfam" id="PF18117"/>
    </source>
</evidence>
<reference evidence="2" key="1">
    <citation type="submission" date="2012-05" db="EMBL/GenBank/DDBJ databases">
        <authorList>
            <person name="Krishnakumar V."/>
            <person name="Cheung F."/>
            <person name="Xiao Y."/>
            <person name="Chan A."/>
            <person name="Moskal W.A."/>
            <person name="Town C.D."/>
        </authorList>
    </citation>
    <scope>NUCLEOTIDE SEQUENCE</scope>
</reference>
<organism evidence="2">
    <name type="scientific">Lotus japonicus</name>
    <name type="common">Lotus corniculatus var. japonicus</name>
    <dbReference type="NCBI Taxonomy" id="34305"/>
    <lineage>
        <taxon>Eukaryota</taxon>
        <taxon>Viridiplantae</taxon>
        <taxon>Streptophyta</taxon>
        <taxon>Embryophyta</taxon>
        <taxon>Tracheophyta</taxon>
        <taxon>Spermatophyta</taxon>
        <taxon>Magnoliopsida</taxon>
        <taxon>eudicotyledons</taxon>
        <taxon>Gunneridae</taxon>
        <taxon>Pentapetalae</taxon>
        <taxon>rosids</taxon>
        <taxon>fabids</taxon>
        <taxon>Fabales</taxon>
        <taxon>Fabaceae</taxon>
        <taxon>Papilionoideae</taxon>
        <taxon>50 kb inversion clade</taxon>
        <taxon>NPAAA clade</taxon>
        <taxon>Hologalegina</taxon>
        <taxon>robinioid clade</taxon>
        <taxon>Loteae</taxon>
        <taxon>Lotus</taxon>
    </lineage>
</organism>
<dbReference type="PANTHER" id="PTHR46898:SF3">
    <property type="entry name" value="FUNGAL LIPASE-LIKE DOMAIN-CONTAINING PROTEIN"/>
    <property type="match status" value="1"/>
</dbReference>
<protein>
    <recommendedName>
        <fullName evidence="1">EDS1 EP domain-containing protein</fullName>
    </recommendedName>
</protein>
<dbReference type="InterPro" id="IPR044603">
    <property type="entry name" value="SAG101-like"/>
</dbReference>
<feature type="domain" description="EDS1 EP" evidence="1">
    <location>
        <begin position="63"/>
        <end position="212"/>
    </location>
</feature>
<dbReference type="EMBL" id="BT144624">
    <property type="protein sequence ID" value="AFK44418.1"/>
    <property type="molecule type" value="mRNA"/>
</dbReference>
<dbReference type="PANTHER" id="PTHR46898">
    <property type="entry name" value="SENESCENCE-ASSOCIATED CARBOXYLESTERASE 101"/>
    <property type="match status" value="1"/>
</dbReference>
<dbReference type="Pfam" id="PF18117">
    <property type="entry name" value="EDS1_EP"/>
    <property type="match status" value="1"/>
</dbReference>
<evidence type="ECO:0000313" key="2">
    <source>
        <dbReference type="EMBL" id="AFK44418.1"/>
    </source>
</evidence>
<dbReference type="GO" id="GO:0052689">
    <property type="term" value="F:carboxylic ester hydrolase activity"/>
    <property type="evidence" value="ECO:0007669"/>
    <property type="project" value="InterPro"/>
</dbReference>
<dbReference type="InterPro" id="IPR041266">
    <property type="entry name" value="EDS1_EP"/>
</dbReference>
<proteinExistence type="evidence at transcript level"/>
<dbReference type="AlphaFoldDB" id="I3SVX6"/>
<sequence length="219" mass="25804">MQASINLQLLALGLKPLMQQQQEQAIDIKTLPIKMETLEKIFIQKRKTFDPSWKLNRVKIDMAKLEWYKKSSKNQDTGYYDSYKKMCFTSDQDVIKFHKNLTNYWEEMVEEAEMKPQKEGAAFRTRWLFAGTNYRRMVEPLDIAQYYREGGEDYMTEARPKHYKQLEDWLKEGTTGTNDSNSVNRQNVASILTIDSCFWAHVEEALISCKWLKPEGCTI</sequence>
<name>I3SVX6_LOTJA</name>